<keyword evidence="3" id="KW-1185">Reference proteome</keyword>
<accession>A0A8B9G4Q6</accession>
<evidence type="ECO:0000313" key="2">
    <source>
        <dbReference type="Ensembl" id="ENSACOP00000018051.1"/>
    </source>
</evidence>
<sequence length="223" mass="24118">MPLVPLHGDSTDATMLSANQTLRRLHTRRTLSMFFPMKVHQDSLEEQQEKEADADPVYEEVGNFPELATLELGQGLLADLSAVPPMDRSKKPSLFSEHPPATALRSSLPASPAQRMAGPSVTKALSLERGLNLESDKAPAQGLRPTKTASLERNVESSLALGRDWEQAATPGSSPSADTTMEMPRKRSIQPPSPISDKLIQELSSVILRKNEGQPPGPGQPVT</sequence>
<dbReference type="Proteomes" id="UP000694522">
    <property type="component" value="Unplaced"/>
</dbReference>
<name>A0A8B9G4Q6_9PSIT</name>
<feature type="region of interest" description="Disordered" evidence="1">
    <location>
        <begin position="83"/>
        <end position="223"/>
    </location>
</feature>
<dbReference type="AlphaFoldDB" id="A0A8B9G4Q6"/>
<protein>
    <submittedName>
        <fullName evidence="2">Uncharacterized protein</fullName>
    </submittedName>
</protein>
<proteinExistence type="predicted"/>
<feature type="compositionally biased region" description="Polar residues" evidence="1">
    <location>
        <begin position="170"/>
        <end position="179"/>
    </location>
</feature>
<reference evidence="2" key="1">
    <citation type="submission" date="2025-08" db="UniProtKB">
        <authorList>
            <consortium name="Ensembl"/>
        </authorList>
    </citation>
    <scope>IDENTIFICATION</scope>
</reference>
<reference evidence="2" key="2">
    <citation type="submission" date="2025-09" db="UniProtKB">
        <authorList>
            <consortium name="Ensembl"/>
        </authorList>
    </citation>
    <scope>IDENTIFICATION</scope>
</reference>
<organism evidence="2 3">
    <name type="scientific">Amazona collaria</name>
    <name type="common">yellow-billed parrot</name>
    <dbReference type="NCBI Taxonomy" id="241587"/>
    <lineage>
        <taxon>Eukaryota</taxon>
        <taxon>Metazoa</taxon>
        <taxon>Chordata</taxon>
        <taxon>Craniata</taxon>
        <taxon>Vertebrata</taxon>
        <taxon>Euteleostomi</taxon>
        <taxon>Archelosauria</taxon>
        <taxon>Archosauria</taxon>
        <taxon>Dinosauria</taxon>
        <taxon>Saurischia</taxon>
        <taxon>Theropoda</taxon>
        <taxon>Coelurosauria</taxon>
        <taxon>Aves</taxon>
        <taxon>Neognathae</taxon>
        <taxon>Neoaves</taxon>
        <taxon>Telluraves</taxon>
        <taxon>Australaves</taxon>
        <taxon>Psittaciformes</taxon>
        <taxon>Psittacidae</taxon>
        <taxon>Amazona</taxon>
    </lineage>
</organism>
<dbReference type="Ensembl" id="ENSACOT00000018708.1">
    <property type="protein sequence ID" value="ENSACOP00000018051.1"/>
    <property type="gene ID" value="ENSACOG00000012476.1"/>
</dbReference>
<evidence type="ECO:0000256" key="1">
    <source>
        <dbReference type="SAM" id="MobiDB-lite"/>
    </source>
</evidence>
<evidence type="ECO:0000313" key="3">
    <source>
        <dbReference type="Proteomes" id="UP000694522"/>
    </source>
</evidence>